<name>A0A5A7U5C8_CUCMM</name>
<sequence length="666" mass="75456">MFHLPDRLPSYSFYAWPTSASGPFGPARALIGIALHPVLPDDPHTRPEFGPVHPTRVLDDKMTKVGGYEVDSLQNTSYMEIGFAPCIGANSLRRVFAWINIKVKTNEKACVYVPASMSDVLAKKHESLTTTKEVMGSLSEMFGQPEWSLRHKAIKYIYSRRMKEGTSVREHVLDMMMHFNVVEINGGAIDEANQENNSWKRLSEGEITLKVGMGEMVSAEAVGELKIFLGNKYIIQNNVLIRRLVKSGLLSELEDKSLPPCESCLEGKMTKRSFTGKGLRAKIPLELIHSNLYRPMNVKAQGGQTHPSQEFREPRRSGRVVHQPDRYMSLSETQVVIPDGVEDLLTYKQMDVKTAFLIGNLEESIYMVQPEGFIEKGQEQKNVDEPYVYKKVVNSIVAFLVLYVDGILLIGNDVDYLTKIKKWLATQFQMKDLGDEQFVLGIQIVRNCRNRTLAMSQAYYIDKMLSRYKMQNSKKGLLPYKYGIHLSKEQCPKTSQEIEDMRNILYASAVGSLMYAMLCTRPDICYSVGMVNRKSTSRSVFTLNGGAIVWRSVKNTCIADSTMEAEYVAACEAAKEAVWLRTFLTDLEIVPNMHLPITLYYDNSGVVANSREPRSHKWEKHIEPKYRLIREIVNRGDVIVTQISSKQNIVDPFTKAPMAKVFEGHL</sequence>
<evidence type="ECO:0000313" key="4">
    <source>
        <dbReference type="Proteomes" id="UP000321393"/>
    </source>
</evidence>
<dbReference type="EMBL" id="SSTD01000132">
    <property type="protein sequence ID" value="TYK31542.1"/>
    <property type="molecule type" value="Genomic_DNA"/>
</dbReference>
<organism evidence="2 4">
    <name type="scientific">Cucumis melo var. makuwa</name>
    <name type="common">Oriental melon</name>
    <dbReference type="NCBI Taxonomy" id="1194695"/>
    <lineage>
        <taxon>Eukaryota</taxon>
        <taxon>Viridiplantae</taxon>
        <taxon>Streptophyta</taxon>
        <taxon>Embryophyta</taxon>
        <taxon>Tracheophyta</taxon>
        <taxon>Spermatophyta</taxon>
        <taxon>Magnoliopsida</taxon>
        <taxon>eudicotyledons</taxon>
        <taxon>Gunneridae</taxon>
        <taxon>Pentapetalae</taxon>
        <taxon>rosids</taxon>
        <taxon>fabids</taxon>
        <taxon>Cucurbitales</taxon>
        <taxon>Cucurbitaceae</taxon>
        <taxon>Benincaseae</taxon>
        <taxon>Cucumis</taxon>
    </lineage>
</organism>
<dbReference type="OrthoDB" id="418757at2759"/>
<dbReference type="EMBL" id="SSTE01012402">
    <property type="protein sequence ID" value="KAA0048791.1"/>
    <property type="molecule type" value="Genomic_DNA"/>
</dbReference>
<dbReference type="PANTHER" id="PTHR11439:SF467">
    <property type="entry name" value="INTEGRASE CATALYTIC DOMAIN-CONTAINING PROTEIN"/>
    <property type="match status" value="1"/>
</dbReference>
<dbReference type="PANTHER" id="PTHR11439">
    <property type="entry name" value="GAG-POL-RELATED RETROTRANSPOSON"/>
    <property type="match status" value="1"/>
</dbReference>
<dbReference type="InterPro" id="IPR013103">
    <property type="entry name" value="RVT_2"/>
</dbReference>
<reference evidence="4 5" key="1">
    <citation type="submission" date="2019-08" db="EMBL/GenBank/DDBJ databases">
        <title>Draft genome sequences of two oriental melons (Cucumis melo L. var makuwa).</title>
        <authorList>
            <person name="Kwon S.-Y."/>
        </authorList>
    </citation>
    <scope>NUCLEOTIDE SEQUENCE [LARGE SCALE GENOMIC DNA]</scope>
    <source>
        <strain evidence="5">cv. Chang Bougi</strain>
        <strain evidence="4">cv. SW 3</strain>
        <tissue evidence="2">Leaf</tissue>
    </source>
</reference>
<dbReference type="Proteomes" id="UP000321393">
    <property type="component" value="Unassembled WGS sequence"/>
</dbReference>
<accession>A0A5A7U5C8</accession>
<dbReference type="CDD" id="cd09272">
    <property type="entry name" value="RNase_HI_RT_Ty1"/>
    <property type="match status" value="1"/>
</dbReference>
<dbReference type="AlphaFoldDB" id="A0A5A7U5C8"/>
<protein>
    <submittedName>
        <fullName evidence="2">Gag/pol protein</fullName>
    </submittedName>
</protein>
<proteinExistence type="predicted"/>
<evidence type="ECO:0000313" key="2">
    <source>
        <dbReference type="EMBL" id="KAA0048791.1"/>
    </source>
</evidence>
<evidence type="ECO:0000259" key="1">
    <source>
        <dbReference type="Pfam" id="PF07727"/>
    </source>
</evidence>
<dbReference type="Pfam" id="PF07727">
    <property type="entry name" value="RVT_2"/>
    <property type="match status" value="1"/>
</dbReference>
<evidence type="ECO:0000313" key="3">
    <source>
        <dbReference type="EMBL" id="TYK31542.1"/>
    </source>
</evidence>
<dbReference type="Proteomes" id="UP000321947">
    <property type="component" value="Unassembled WGS sequence"/>
</dbReference>
<evidence type="ECO:0000313" key="5">
    <source>
        <dbReference type="Proteomes" id="UP000321947"/>
    </source>
</evidence>
<comment type="caution">
    <text evidence="2">The sequence shown here is derived from an EMBL/GenBank/DDBJ whole genome shotgun (WGS) entry which is preliminary data.</text>
</comment>
<feature type="domain" description="Reverse transcriptase Ty1/copia-type" evidence="1">
    <location>
        <begin position="398"/>
        <end position="479"/>
    </location>
</feature>
<gene>
    <name evidence="3" type="ORF">E5676_scaffold172G00250</name>
    <name evidence="2" type="ORF">E6C27_scaffold43G001100</name>
</gene>